<organism evidence="2 3">
    <name type="scientific">Verrucomicrobia subdivision 6 bacterium BACL9 MAG-120820-bin42</name>
    <dbReference type="NCBI Taxonomy" id="1655634"/>
    <lineage>
        <taxon>Bacteria</taxon>
        <taxon>Pseudomonadati</taxon>
        <taxon>Verrucomicrobiota</taxon>
        <taxon>Verrucomicrobiia</taxon>
        <taxon>Verrucomicrobiales</taxon>
        <taxon>Verrucomicrobia subdivision 6</taxon>
    </lineage>
</organism>
<reference evidence="2 3" key="1">
    <citation type="submission" date="2015-10" db="EMBL/GenBank/DDBJ databases">
        <title>Metagenome-Assembled Genomes uncover a global brackish microbiome.</title>
        <authorList>
            <person name="Hugerth L.W."/>
            <person name="Larsson J."/>
            <person name="Alneberg J."/>
            <person name="Lindh M.V."/>
            <person name="Legrand C."/>
            <person name="Pinhassi J."/>
            <person name="Andersson A.F."/>
        </authorList>
    </citation>
    <scope>NUCLEOTIDE SEQUENCE [LARGE SCALE GENOMIC DNA]</scope>
    <source>
        <strain evidence="2">BACL9 MAG-120820-bin42</strain>
    </source>
</reference>
<dbReference type="SUPFAM" id="SSF56219">
    <property type="entry name" value="DNase I-like"/>
    <property type="match status" value="1"/>
</dbReference>
<protein>
    <recommendedName>
        <fullName evidence="1">Endonuclease/exonuclease/phosphatase domain-containing protein</fullName>
    </recommendedName>
</protein>
<evidence type="ECO:0000313" key="3">
    <source>
        <dbReference type="Proteomes" id="UP000051557"/>
    </source>
</evidence>
<dbReference type="AlphaFoldDB" id="A0A0R2X5J7"/>
<accession>A0A0R2X5J7</accession>
<dbReference type="Gene3D" id="3.60.10.10">
    <property type="entry name" value="Endonuclease/exonuclease/phosphatase"/>
    <property type="match status" value="1"/>
</dbReference>
<dbReference type="Pfam" id="PF03372">
    <property type="entry name" value="Exo_endo_phos"/>
    <property type="match status" value="1"/>
</dbReference>
<comment type="caution">
    <text evidence="2">The sequence shown here is derived from an EMBL/GenBank/DDBJ whole genome shotgun (WGS) entry which is preliminary data.</text>
</comment>
<evidence type="ECO:0000313" key="2">
    <source>
        <dbReference type="EMBL" id="KRP31334.1"/>
    </source>
</evidence>
<dbReference type="EMBL" id="LIDM01000350">
    <property type="protein sequence ID" value="KRP31334.1"/>
    <property type="molecule type" value="Genomic_DNA"/>
</dbReference>
<dbReference type="Proteomes" id="UP000051557">
    <property type="component" value="Unassembled WGS sequence"/>
</dbReference>
<sequence length="314" mass="35918">MKIGCFLLLWVAGLAEGQAKLPLPPPVLREPELSQPARGTVPIGLPQKWVTWNLQWFPGQNPLATKLERESHEAAVRFCLGRFKPDVGMFQEVLDADALRRSVSDLPWQAVTRFERVEDEEKSLPPQNLAICSRVPWQEAWEVNFEKLPMTLDRPVRGFLGVEWRTRRQGSWTAYVVHLKSNRGGREVTSKRRERAIEYLRADWQRRGLVPETDAIVVGGDFNCSLKNPDFRKEKTLRGLLAEGWVSVARDLPWPKGATVRPDSQGKYPATDFDAILLSPGWQKKISSKKYKSGVWQESNVPSDHWPVWLSFAR</sequence>
<evidence type="ECO:0000259" key="1">
    <source>
        <dbReference type="Pfam" id="PF03372"/>
    </source>
</evidence>
<proteinExistence type="predicted"/>
<dbReference type="GO" id="GO:0003824">
    <property type="term" value="F:catalytic activity"/>
    <property type="evidence" value="ECO:0007669"/>
    <property type="project" value="InterPro"/>
</dbReference>
<feature type="domain" description="Endonuclease/exonuclease/phosphatase" evidence="1">
    <location>
        <begin position="50"/>
        <end position="284"/>
    </location>
</feature>
<gene>
    <name evidence="2" type="ORF">ABS32_07345</name>
</gene>
<name>A0A0R2X5J7_9BACT</name>
<dbReference type="InterPro" id="IPR036691">
    <property type="entry name" value="Endo/exonu/phosph_ase_sf"/>
</dbReference>
<dbReference type="InterPro" id="IPR005135">
    <property type="entry name" value="Endo/exonuclease/phosphatase"/>
</dbReference>